<evidence type="ECO:0000256" key="5">
    <source>
        <dbReference type="ARBA" id="ARBA00022475"/>
    </source>
</evidence>
<dbReference type="Gene3D" id="1.10.287.130">
    <property type="match status" value="1"/>
</dbReference>
<comment type="caution">
    <text evidence="15">The sequence shown here is derived from an EMBL/GenBank/DDBJ whole genome shotgun (WGS) entry which is preliminary data.</text>
</comment>
<dbReference type="PROSITE" id="PS50885">
    <property type="entry name" value="HAMP"/>
    <property type="match status" value="1"/>
</dbReference>
<dbReference type="CDD" id="cd00082">
    <property type="entry name" value="HisKA"/>
    <property type="match status" value="1"/>
</dbReference>
<dbReference type="Gene3D" id="3.30.565.10">
    <property type="entry name" value="Histidine kinase-like ATPase, C-terminal domain"/>
    <property type="match status" value="1"/>
</dbReference>
<evidence type="ECO:0000313" key="15">
    <source>
        <dbReference type="EMBL" id="MDN2483713.1"/>
    </source>
</evidence>
<dbReference type="SUPFAM" id="SSF103190">
    <property type="entry name" value="Sensory domain-like"/>
    <property type="match status" value="1"/>
</dbReference>
<dbReference type="PROSITE" id="PS50109">
    <property type="entry name" value="HIS_KIN"/>
    <property type="match status" value="1"/>
</dbReference>
<dbReference type="InterPro" id="IPR005467">
    <property type="entry name" value="His_kinase_dom"/>
</dbReference>
<keyword evidence="8 12" id="KW-0812">Transmembrane</keyword>
<keyword evidence="9" id="KW-0418">Kinase</keyword>
<organism evidence="15 16">
    <name type="scientific">Vibrio agarivorans</name>
    <dbReference type="NCBI Taxonomy" id="153622"/>
    <lineage>
        <taxon>Bacteria</taxon>
        <taxon>Pseudomonadati</taxon>
        <taxon>Pseudomonadota</taxon>
        <taxon>Gammaproteobacteria</taxon>
        <taxon>Vibrionales</taxon>
        <taxon>Vibrionaceae</taxon>
        <taxon>Vibrio</taxon>
    </lineage>
</organism>
<evidence type="ECO:0000256" key="4">
    <source>
        <dbReference type="ARBA" id="ARBA00012438"/>
    </source>
</evidence>
<dbReference type="EC" id="2.7.13.3" evidence="4"/>
<gene>
    <name evidence="15" type="ORF">QWJ08_20395</name>
</gene>
<evidence type="ECO:0000313" key="16">
    <source>
        <dbReference type="Proteomes" id="UP001169719"/>
    </source>
</evidence>
<evidence type="ECO:0000256" key="10">
    <source>
        <dbReference type="ARBA" id="ARBA00022989"/>
    </source>
</evidence>
<evidence type="ECO:0000256" key="7">
    <source>
        <dbReference type="ARBA" id="ARBA00022679"/>
    </source>
</evidence>
<dbReference type="PANTHER" id="PTHR43065:SF22">
    <property type="entry name" value="HISTIDINE KINASE"/>
    <property type="match status" value="1"/>
</dbReference>
<dbReference type="InterPro" id="IPR003660">
    <property type="entry name" value="HAMP_dom"/>
</dbReference>
<keyword evidence="6" id="KW-0597">Phosphoprotein</keyword>
<feature type="domain" description="HAMP" evidence="14">
    <location>
        <begin position="325"/>
        <end position="379"/>
    </location>
</feature>
<keyword evidence="16" id="KW-1185">Reference proteome</keyword>
<evidence type="ECO:0000256" key="11">
    <source>
        <dbReference type="ARBA" id="ARBA00023136"/>
    </source>
</evidence>
<dbReference type="InterPro" id="IPR003594">
    <property type="entry name" value="HATPase_dom"/>
</dbReference>
<dbReference type="InterPro" id="IPR036097">
    <property type="entry name" value="HisK_dim/P_sf"/>
</dbReference>
<dbReference type="InterPro" id="IPR036890">
    <property type="entry name" value="HATPase_C_sf"/>
</dbReference>
<evidence type="ECO:0000256" key="2">
    <source>
        <dbReference type="ARBA" id="ARBA00004533"/>
    </source>
</evidence>
<dbReference type="Proteomes" id="UP001169719">
    <property type="component" value="Unassembled WGS sequence"/>
</dbReference>
<dbReference type="Pfam" id="PF02518">
    <property type="entry name" value="HATPase_c"/>
    <property type="match status" value="1"/>
</dbReference>
<evidence type="ECO:0000256" key="3">
    <source>
        <dbReference type="ARBA" id="ARBA00004651"/>
    </source>
</evidence>
<name>A0ABT7Y6P1_9VIBR</name>
<dbReference type="SMART" id="SM00387">
    <property type="entry name" value="HATPase_c"/>
    <property type="match status" value="1"/>
</dbReference>
<keyword evidence="10 12" id="KW-1133">Transmembrane helix</keyword>
<dbReference type="InterPro" id="IPR003661">
    <property type="entry name" value="HisK_dim/P_dom"/>
</dbReference>
<dbReference type="InterPro" id="IPR004358">
    <property type="entry name" value="Sig_transdc_His_kin-like_C"/>
</dbReference>
<feature type="transmembrane region" description="Helical" evidence="12">
    <location>
        <begin position="6"/>
        <end position="28"/>
    </location>
</feature>
<dbReference type="Pfam" id="PF17202">
    <property type="entry name" value="sCache_3_3"/>
    <property type="match status" value="1"/>
</dbReference>
<reference evidence="15" key="1">
    <citation type="submission" date="2024-05" db="EMBL/GenBank/DDBJ databases">
        <title>Genome Sequences of Four Agar- Degrading Marine Bacteria.</title>
        <authorList>
            <person name="Phillips E.K."/>
            <person name="Shaffer J.C."/>
            <person name="Henson M.W."/>
            <person name="Temperton B."/>
            <person name="Thrash C.J."/>
            <person name="Martin M.O."/>
        </authorList>
    </citation>
    <scope>NUCLEOTIDE SEQUENCE</scope>
    <source>
        <strain evidence="15">EKP203</strain>
    </source>
</reference>
<dbReference type="InterPro" id="IPR033463">
    <property type="entry name" value="sCache_3"/>
</dbReference>
<proteinExistence type="predicted"/>
<dbReference type="RefSeq" id="WP_289963948.1">
    <property type="nucleotide sequence ID" value="NZ_JAUEOZ010000002.1"/>
</dbReference>
<dbReference type="PRINTS" id="PR00344">
    <property type="entry name" value="BCTRLSENSOR"/>
</dbReference>
<evidence type="ECO:0000259" key="14">
    <source>
        <dbReference type="PROSITE" id="PS50885"/>
    </source>
</evidence>
<dbReference type="InterPro" id="IPR029151">
    <property type="entry name" value="Sensor-like_sf"/>
</dbReference>
<dbReference type="SMART" id="SM00388">
    <property type="entry name" value="HisKA"/>
    <property type="match status" value="1"/>
</dbReference>
<comment type="subcellular location">
    <subcellularLocation>
        <location evidence="2">Cell inner membrane</location>
    </subcellularLocation>
    <subcellularLocation>
        <location evidence="3">Cell membrane</location>
        <topology evidence="3">Multi-pass membrane protein</topology>
    </subcellularLocation>
</comment>
<keyword evidence="7" id="KW-0808">Transferase</keyword>
<keyword evidence="5" id="KW-1003">Cell membrane</keyword>
<evidence type="ECO:0000256" key="8">
    <source>
        <dbReference type="ARBA" id="ARBA00022692"/>
    </source>
</evidence>
<dbReference type="EMBL" id="JAUEOZ010000002">
    <property type="protein sequence ID" value="MDN2483713.1"/>
    <property type="molecule type" value="Genomic_DNA"/>
</dbReference>
<dbReference type="Gene3D" id="6.10.340.10">
    <property type="match status" value="1"/>
</dbReference>
<evidence type="ECO:0000259" key="13">
    <source>
        <dbReference type="PROSITE" id="PS50109"/>
    </source>
</evidence>
<accession>A0ABT7Y6P1</accession>
<feature type="domain" description="Histidine kinase" evidence="13">
    <location>
        <begin position="435"/>
        <end position="649"/>
    </location>
</feature>
<evidence type="ECO:0000256" key="12">
    <source>
        <dbReference type="SAM" id="Phobius"/>
    </source>
</evidence>
<evidence type="ECO:0000256" key="9">
    <source>
        <dbReference type="ARBA" id="ARBA00022777"/>
    </source>
</evidence>
<sequence>MVRYRLLVLTSAPIILTLLALIGITIYWSIYYTWNSALVDVSERLGAARQSVELIQKAQNQSVKSFVNSYEFQTRLRDNYSDDELVQWVASQSLNSQLDYLRYIPADTPKQQLRYLNLVRDEAFFDVLSPEQLKEISPQLAQAAEIHEMQDGKLEGRGLVIRSLLRVRSPAGEVLGFIDGGLLLNNSTTLVDELRDIIYSSQYDAVRPTGTMTIFLDDLRVSTNVPLDSTESLGRAIGSHVSDSVRETVLDKGEAWVDRAFVYDAWYISAYQPIRDRNDQVIGMFYTGYLLWPFVKTYFTTLVEIGLITLGLLLVSGLMVYRGSRDLFRPIERIHRVVKLIQLGKQKRIGELGLDPHHELAQLAKQFDNMLDLLDKRQSEIEEAALVLEDKVHQRTASLKEKTEQLEFHISLLNQTRDKLVTSEKLAALGGLTAGIAHEINNPTAVILGNVELLKFELGDEASRVEEEIEAILAQIDRIRNITKSLLQYSRQGGIQDEITWQYINPIIDESITLVKAGAKKRDVVFTRDFQASTSVEVNRHQLLQILVNLQVNAIHAMQGKGEIIIRSRDWCEQDEILGAIIDIQDEGCGIKPEQLKRIFDPFYTTKREGTGLGLSVSQSLLSQTGGEIRAESEWGKGSCFSVYLPKKSETNLTINTLES</sequence>
<comment type="catalytic activity">
    <reaction evidence="1">
        <text>ATP + protein L-histidine = ADP + protein N-phospho-L-histidine.</text>
        <dbReference type="EC" id="2.7.13.3"/>
    </reaction>
</comment>
<evidence type="ECO:0000256" key="1">
    <source>
        <dbReference type="ARBA" id="ARBA00000085"/>
    </source>
</evidence>
<evidence type="ECO:0000256" key="6">
    <source>
        <dbReference type="ARBA" id="ARBA00022553"/>
    </source>
</evidence>
<dbReference type="Pfam" id="PF00512">
    <property type="entry name" value="HisKA"/>
    <property type="match status" value="1"/>
</dbReference>
<dbReference type="PANTHER" id="PTHR43065">
    <property type="entry name" value="SENSOR HISTIDINE KINASE"/>
    <property type="match status" value="1"/>
</dbReference>
<keyword evidence="11 12" id="KW-0472">Membrane</keyword>
<dbReference type="SUPFAM" id="SSF47384">
    <property type="entry name" value="Homodimeric domain of signal transducing histidine kinase"/>
    <property type="match status" value="1"/>
</dbReference>
<dbReference type="SUPFAM" id="SSF55874">
    <property type="entry name" value="ATPase domain of HSP90 chaperone/DNA topoisomerase II/histidine kinase"/>
    <property type="match status" value="1"/>
</dbReference>
<protein>
    <recommendedName>
        <fullName evidence="4">histidine kinase</fullName>
        <ecNumber evidence="4">2.7.13.3</ecNumber>
    </recommendedName>
</protein>